<accession>A0A656PM39</accession>
<dbReference type="Gene3D" id="3.30.1360.10">
    <property type="entry name" value="RNA polymerase, RBP11-like subunit"/>
    <property type="match status" value="1"/>
</dbReference>
<name>A0A656PM39_UNCKA</name>
<dbReference type="InterPro" id="IPR036643">
    <property type="entry name" value="RNApol_insert_sf"/>
</dbReference>
<dbReference type="Pfam" id="PF01193">
    <property type="entry name" value="RNA_pol_L"/>
    <property type="match status" value="1"/>
</dbReference>
<dbReference type="Gene3D" id="1.10.150.20">
    <property type="entry name" value="5' to 3' exonuclease, C-terminal subdomain"/>
    <property type="match status" value="1"/>
</dbReference>
<comment type="caution">
    <text evidence="13">The sequence shown here is derived from an EMBL/GenBank/DDBJ whole genome shotgun (WGS) entry which is preliminary data.</text>
</comment>
<keyword evidence="7 11" id="KW-0804">Transcription</keyword>
<comment type="similarity">
    <text evidence="1 11">Belongs to the RNA polymerase alpha chain family.</text>
</comment>
<comment type="domain">
    <text evidence="11">The N-terminal domain is essential for RNAP assembly and basal transcription, whereas the C-terminal domain is involved in interaction with transcriptional regulators and with upstream promoter elements.</text>
</comment>
<dbReference type="AlphaFoldDB" id="A0A656PM39"/>
<dbReference type="Proteomes" id="UP000262056">
    <property type="component" value="Unassembled WGS sequence"/>
</dbReference>
<dbReference type="InterPro" id="IPR036603">
    <property type="entry name" value="RBP11-like"/>
</dbReference>
<dbReference type="GO" id="GO:0046983">
    <property type="term" value="F:protein dimerization activity"/>
    <property type="evidence" value="ECO:0007669"/>
    <property type="project" value="InterPro"/>
</dbReference>
<gene>
    <name evidence="11" type="primary">rpoA</name>
    <name evidence="13" type="ORF">DIU24_01270</name>
</gene>
<dbReference type="GO" id="GO:0003899">
    <property type="term" value="F:DNA-directed RNA polymerase activity"/>
    <property type="evidence" value="ECO:0007669"/>
    <property type="project" value="UniProtKB-UniRule"/>
</dbReference>
<dbReference type="EMBL" id="DQFB01000003">
    <property type="protein sequence ID" value="HCQ40325.1"/>
    <property type="molecule type" value="Genomic_DNA"/>
</dbReference>
<dbReference type="HAMAP" id="MF_00059">
    <property type="entry name" value="RNApol_bact_RpoA"/>
    <property type="match status" value="1"/>
</dbReference>
<dbReference type="SUPFAM" id="SSF47789">
    <property type="entry name" value="C-terminal domain of RNA polymerase alpha subunit"/>
    <property type="match status" value="1"/>
</dbReference>
<feature type="domain" description="DNA-directed RNA polymerase RpoA/D/Rpb3-type" evidence="12">
    <location>
        <begin position="20"/>
        <end position="226"/>
    </location>
</feature>
<dbReference type="InterPro" id="IPR011260">
    <property type="entry name" value="RNAP_asu_C"/>
</dbReference>
<evidence type="ECO:0000256" key="11">
    <source>
        <dbReference type="HAMAP-Rule" id="MF_00059"/>
    </source>
</evidence>
<dbReference type="GO" id="GO:0003677">
    <property type="term" value="F:DNA binding"/>
    <property type="evidence" value="ECO:0007669"/>
    <property type="project" value="UniProtKB-UniRule"/>
</dbReference>
<feature type="region of interest" description="Alpha C-terminal domain (alpha-CTD)" evidence="11">
    <location>
        <begin position="243"/>
        <end position="307"/>
    </location>
</feature>
<comment type="subunit">
    <text evidence="11">Homodimer. The RNAP catalytic core consists of 2 alpha, 1 beta, 1 beta' and 1 omega subunit. When a sigma factor is associated with the core the holoenzyme is formed, which can initiate transcription.</text>
</comment>
<dbReference type="CDD" id="cd06928">
    <property type="entry name" value="RNAP_alpha_NTD"/>
    <property type="match status" value="1"/>
</dbReference>
<evidence type="ECO:0000259" key="12">
    <source>
        <dbReference type="SMART" id="SM00662"/>
    </source>
</evidence>
<comment type="catalytic activity">
    <reaction evidence="10 11">
        <text>RNA(n) + a ribonucleoside 5'-triphosphate = RNA(n+1) + diphosphate</text>
        <dbReference type="Rhea" id="RHEA:21248"/>
        <dbReference type="Rhea" id="RHEA-COMP:14527"/>
        <dbReference type="Rhea" id="RHEA-COMP:17342"/>
        <dbReference type="ChEBI" id="CHEBI:33019"/>
        <dbReference type="ChEBI" id="CHEBI:61557"/>
        <dbReference type="ChEBI" id="CHEBI:140395"/>
        <dbReference type="EC" id="2.7.7.6"/>
    </reaction>
</comment>
<reference evidence="13 14" key="1">
    <citation type="journal article" date="2018" name="Nat. Biotechnol.">
        <title>A standardized bacterial taxonomy based on genome phylogeny substantially revises the tree of life.</title>
        <authorList>
            <person name="Parks D.H."/>
            <person name="Chuvochina M."/>
            <person name="Waite D.W."/>
            <person name="Rinke C."/>
            <person name="Skarshewski A."/>
            <person name="Chaumeil P.A."/>
            <person name="Hugenholtz P."/>
        </authorList>
    </citation>
    <scope>NUCLEOTIDE SEQUENCE [LARGE SCALE GENOMIC DNA]</scope>
    <source>
        <strain evidence="13">UBA12021</strain>
    </source>
</reference>
<proteinExistence type="inferred from homology"/>
<keyword evidence="6 11" id="KW-0548">Nucleotidyltransferase</keyword>
<protein>
    <recommendedName>
        <fullName evidence="3 11">DNA-directed RNA polymerase subunit alpha</fullName>
        <shortName evidence="11">RNAP subunit alpha</shortName>
        <ecNumber evidence="2 11">2.7.7.6</ecNumber>
    </recommendedName>
    <alternativeName>
        <fullName evidence="9 11">RNA polymerase subunit alpha</fullName>
    </alternativeName>
    <alternativeName>
        <fullName evidence="8 11">Transcriptase subunit alpha</fullName>
    </alternativeName>
</protein>
<dbReference type="InterPro" id="IPR011263">
    <property type="entry name" value="DNA-dir_RNA_pol_RpoA/D/Rpb3"/>
</dbReference>
<dbReference type="GO" id="GO:0005737">
    <property type="term" value="C:cytoplasm"/>
    <property type="evidence" value="ECO:0007669"/>
    <property type="project" value="UniProtKB-ARBA"/>
</dbReference>
<evidence type="ECO:0000256" key="2">
    <source>
        <dbReference type="ARBA" id="ARBA00012418"/>
    </source>
</evidence>
<evidence type="ECO:0000256" key="6">
    <source>
        <dbReference type="ARBA" id="ARBA00022695"/>
    </source>
</evidence>
<dbReference type="NCBIfam" id="NF003519">
    <property type="entry name" value="PRK05182.2-5"/>
    <property type="match status" value="1"/>
</dbReference>
<organism evidence="13 14">
    <name type="scientific">candidate division WWE3 bacterium</name>
    <dbReference type="NCBI Taxonomy" id="2053526"/>
    <lineage>
        <taxon>Bacteria</taxon>
        <taxon>Katanobacteria</taxon>
    </lineage>
</organism>
<dbReference type="SUPFAM" id="SSF55257">
    <property type="entry name" value="RBP11-like subunits of RNA polymerase"/>
    <property type="match status" value="1"/>
</dbReference>
<dbReference type="NCBIfam" id="TIGR02027">
    <property type="entry name" value="rpoA"/>
    <property type="match status" value="1"/>
</dbReference>
<dbReference type="InterPro" id="IPR011262">
    <property type="entry name" value="DNA-dir_RNA_pol_insert"/>
</dbReference>
<dbReference type="SUPFAM" id="SSF56553">
    <property type="entry name" value="Insert subdomain of RNA polymerase alpha subunit"/>
    <property type="match status" value="1"/>
</dbReference>
<evidence type="ECO:0000256" key="7">
    <source>
        <dbReference type="ARBA" id="ARBA00023163"/>
    </source>
</evidence>
<dbReference type="Pfam" id="PF01000">
    <property type="entry name" value="RNA_pol_A_bac"/>
    <property type="match status" value="1"/>
</dbReference>
<evidence type="ECO:0000256" key="3">
    <source>
        <dbReference type="ARBA" id="ARBA00015972"/>
    </source>
</evidence>
<dbReference type="GO" id="GO:0000428">
    <property type="term" value="C:DNA-directed RNA polymerase complex"/>
    <property type="evidence" value="ECO:0007669"/>
    <property type="project" value="UniProtKB-KW"/>
</dbReference>
<dbReference type="EC" id="2.7.7.6" evidence="2 11"/>
<dbReference type="InterPro" id="IPR011773">
    <property type="entry name" value="DNA-dir_RpoA"/>
</dbReference>
<evidence type="ECO:0000313" key="14">
    <source>
        <dbReference type="Proteomes" id="UP000262056"/>
    </source>
</evidence>
<evidence type="ECO:0000256" key="4">
    <source>
        <dbReference type="ARBA" id="ARBA00022478"/>
    </source>
</evidence>
<evidence type="ECO:0000256" key="1">
    <source>
        <dbReference type="ARBA" id="ARBA00007123"/>
    </source>
</evidence>
<evidence type="ECO:0000256" key="5">
    <source>
        <dbReference type="ARBA" id="ARBA00022679"/>
    </source>
</evidence>
<dbReference type="Pfam" id="PF03118">
    <property type="entry name" value="RNA_pol_A_CTD"/>
    <property type="match status" value="1"/>
</dbReference>
<dbReference type="Gene3D" id="2.170.120.12">
    <property type="entry name" value="DNA-directed RNA polymerase, insert domain"/>
    <property type="match status" value="1"/>
</dbReference>
<evidence type="ECO:0000256" key="8">
    <source>
        <dbReference type="ARBA" id="ARBA00032524"/>
    </source>
</evidence>
<sequence length="307" mass="33765">MMIVSKENLKINPIKESNEMSTYSVEPLPTGFGHTLGNALRRVLLTEIEGAAVTQVKIAGASHQFTTIPGVKEDVVQLTLNVKKLRFKIHTDNPVVATLRKKGAGPVTAKDLEIPSDLEIMNKDLHIATLADSKSELNIELIVEPGVGYSPMEERQTSKVGVIVLDALFSPVLNVTYAVEPTRFGDKTDLDKLLITVETDGSVSPKQALVKASGILKGYYESFEKWELETDKSIEPEEESAALIDVEDVAVDELPLQTRTINALKKHGIDTLKQLAKKSDDEIADIKNLGEKSLEEIKKLLKKEGLR</sequence>
<keyword evidence="5 11" id="KW-0808">Transferase</keyword>
<evidence type="ECO:0000256" key="9">
    <source>
        <dbReference type="ARBA" id="ARBA00033070"/>
    </source>
</evidence>
<feature type="region of interest" description="Alpha N-terminal domain (alpha-NTD)" evidence="11">
    <location>
        <begin position="1"/>
        <end position="224"/>
    </location>
</feature>
<dbReference type="GO" id="GO:0006351">
    <property type="term" value="P:DNA-templated transcription"/>
    <property type="evidence" value="ECO:0007669"/>
    <property type="project" value="UniProtKB-UniRule"/>
</dbReference>
<dbReference type="FunFam" id="2.170.120.12:FF:000001">
    <property type="entry name" value="DNA-directed RNA polymerase subunit alpha"/>
    <property type="match status" value="1"/>
</dbReference>
<evidence type="ECO:0000313" key="13">
    <source>
        <dbReference type="EMBL" id="HCQ40325.1"/>
    </source>
</evidence>
<dbReference type="SMART" id="SM00662">
    <property type="entry name" value="RPOLD"/>
    <property type="match status" value="1"/>
</dbReference>
<evidence type="ECO:0000256" key="10">
    <source>
        <dbReference type="ARBA" id="ARBA00048552"/>
    </source>
</evidence>
<keyword evidence="4 11" id="KW-0240">DNA-directed RNA polymerase</keyword>
<comment type="function">
    <text evidence="11">DNA-dependent RNA polymerase catalyzes the transcription of DNA into RNA using the four ribonucleoside triphosphates as substrates.</text>
</comment>